<dbReference type="GO" id="GO:0016020">
    <property type="term" value="C:membrane"/>
    <property type="evidence" value="ECO:0007669"/>
    <property type="project" value="InterPro"/>
</dbReference>
<dbReference type="Proteomes" id="UP000013827">
    <property type="component" value="Unassembled WGS sequence"/>
</dbReference>
<keyword evidence="9" id="KW-0175">Coiled coil</keyword>
<keyword evidence="2" id="KW-0813">Transport</keyword>
<dbReference type="RefSeq" id="XP_005782134.1">
    <property type="nucleotide sequence ID" value="XM_005782077.1"/>
</dbReference>
<evidence type="ECO:0000259" key="11">
    <source>
        <dbReference type="PROSITE" id="PS50192"/>
    </source>
</evidence>
<proteinExistence type="inferred from homology"/>
<dbReference type="eggNOG" id="KOG3202">
    <property type="taxonomic scope" value="Eukaryota"/>
</dbReference>
<comment type="subcellular location">
    <subcellularLocation>
        <location evidence="8">Golgi apparatus</location>
        <location evidence="8">trans-Golgi network membrane</location>
        <topology evidence="8">Single-pass type IV membrane protein</topology>
    </subcellularLocation>
</comment>
<evidence type="ECO:0000256" key="6">
    <source>
        <dbReference type="ARBA" id="ARBA00023034"/>
    </source>
</evidence>
<keyword evidence="5 10" id="KW-1133">Transmembrane helix</keyword>
<comment type="similarity">
    <text evidence="1">Belongs to the syntaxin family.</text>
</comment>
<dbReference type="GO" id="GO:0015031">
    <property type="term" value="P:protein transport"/>
    <property type="evidence" value="ECO:0007669"/>
    <property type="project" value="UniProtKB-KW"/>
</dbReference>
<accession>A0A0D3K1S0</accession>
<dbReference type="FunFam" id="1.20.58.90:FF:000004">
    <property type="entry name" value="Syntaxin 10"/>
    <property type="match status" value="1"/>
</dbReference>
<dbReference type="Gene3D" id="1.20.5.110">
    <property type="match status" value="1"/>
</dbReference>
<dbReference type="GO" id="GO:0005794">
    <property type="term" value="C:Golgi apparatus"/>
    <property type="evidence" value="ECO:0007669"/>
    <property type="project" value="UniProtKB-SubCell"/>
</dbReference>
<dbReference type="SUPFAM" id="SSF58038">
    <property type="entry name" value="SNARE fusion complex"/>
    <property type="match status" value="1"/>
</dbReference>
<sequence>MSEDPFDEVKADVAASLNSVEAGLQRWRGQRDASTSKRLLSELETIDEDLSDMEAAIAAAAADPERFQISEATLAARRAFVRSTSSSVAAARQELARGRGGGAGASGSKRVAGEERVGQLGEAVGRLKQLGGAMGQELASQNAMLSDLEAGLDETASGMDALKGKMRALLPKHEPKQKMAICFLSVLLIILVILVLS</sequence>
<dbReference type="Gene3D" id="1.20.58.90">
    <property type="match status" value="1"/>
</dbReference>
<evidence type="ECO:0000313" key="12">
    <source>
        <dbReference type="EnsemblProtists" id="EOD29705"/>
    </source>
</evidence>
<dbReference type="GeneID" id="17274978"/>
<evidence type="ECO:0000256" key="5">
    <source>
        <dbReference type="ARBA" id="ARBA00022989"/>
    </source>
</evidence>
<feature type="transmembrane region" description="Helical" evidence="10">
    <location>
        <begin position="179"/>
        <end position="196"/>
    </location>
</feature>
<dbReference type="EnsemblProtists" id="EOD29705">
    <property type="protein sequence ID" value="EOD29705"/>
    <property type="gene ID" value="EMIHUDRAFT_233601"/>
</dbReference>
<evidence type="ECO:0000256" key="1">
    <source>
        <dbReference type="ARBA" id="ARBA00009063"/>
    </source>
</evidence>
<dbReference type="AlphaFoldDB" id="A0A0D3K1S0"/>
<evidence type="ECO:0000256" key="8">
    <source>
        <dbReference type="ARBA" id="ARBA00037801"/>
    </source>
</evidence>
<dbReference type="PaxDb" id="2903-EOD29705"/>
<reference evidence="13" key="1">
    <citation type="journal article" date="2013" name="Nature">
        <title>Pan genome of the phytoplankton Emiliania underpins its global distribution.</title>
        <authorList>
            <person name="Read B.A."/>
            <person name="Kegel J."/>
            <person name="Klute M.J."/>
            <person name="Kuo A."/>
            <person name="Lefebvre S.C."/>
            <person name="Maumus F."/>
            <person name="Mayer C."/>
            <person name="Miller J."/>
            <person name="Monier A."/>
            <person name="Salamov A."/>
            <person name="Young J."/>
            <person name="Aguilar M."/>
            <person name="Claverie J.M."/>
            <person name="Frickenhaus S."/>
            <person name="Gonzalez K."/>
            <person name="Herman E.K."/>
            <person name="Lin Y.C."/>
            <person name="Napier J."/>
            <person name="Ogata H."/>
            <person name="Sarno A.F."/>
            <person name="Shmutz J."/>
            <person name="Schroeder D."/>
            <person name="de Vargas C."/>
            <person name="Verret F."/>
            <person name="von Dassow P."/>
            <person name="Valentin K."/>
            <person name="Van de Peer Y."/>
            <person name="Wheeler G."/>
            <person name="Dacks J.B."/>
            <person name="Delwiche C.F."/>
            <person name="Dyhrman S.T."/>
            <person name="Glockner G."/>
            <person name="John U."/>
            <person name="Richards T."/>
            <person name="Worden A.Z."/>
            <person name="Zhang X."/>
            <person name="Grigoriev I.V."/>
            <person name="Allen A.E."/>
            <person name="Bidle K."/>
            <person name="Borodovsky M."/>
            <person name="Bowler C."/>
            <person name="Brownlee C."/>
            <person name="Cock J.M."/>
            <person name="Elias M."/>
            <person name="Gladyshev V.N."/>
            <person name="Groth M."/>
            <person name="Guda C."/>
            <person name="Hadaegh A."/>
            <person name="Iglesias-Rodriguez M.D."/>
            <person name="Jenkins J."/>
            <person name="Jones B.M."/>
            <person name="Lawson T."/>
            <person name="Leese F."/>
            <person name="Lindquist E."/>
            <person name="Lobanov A."/>
            <person name="Lomsadze A."/>
            <person name="Malik S.B."/>
            <person name="Marsh M.E."/>
            <person name="Mackinder L."/>
            <person name="Mock T."/>
            <person name="Mueller-Roeber B."/>
            <person name="Pagarete A."/>
            <person name="Parker M."/>
            <person name="Probert I."/>
            <person name="Quesneville H."/>
            <person name="Raines C."/>
            <person name="Rensing S.A."/>
            <person name="Riano-Pachon D.M."/>
            <person name="Richier S."/>
            <person name="Rokitta S."/>
            <person name="Shiraiwa Y."/>
            <person name="Soanes D.M."/>
            <person name="van der Giezen M."/>
            <person name="Wahlund T.M."/>
            <person name="Williams B."/>
            <person name="Wilson W."/>
            <person name="Wolfe G."/>
            <person name="Wurch L.L."/>
        </authorList>
    </citation>
    <scope>NUCLEOTIDE SEQUENCE</scope>
</reference>
<organism evidence="12 13">
    <name type="scientific">Emiliania huxleyi (strain CCMP1516)</name>
    <dbReference type="NCBI Taxonomy" id="280463"/>
    <lineage>
        <taxon>Eukaryota</taxon>
        <taxon>Haptista</taxon>
        <taxon>Haptophyta</taxon>
        <taxon>Prymnesiophyceae</taxon>
        <taxon>Isochrysidales</taxon>
        <taxon>Noelaerhabdaceae</taxon>
        <taxon>Emiliania</taxon>
    </lineage>
</organism>
<evidence type="ECO:0000256" key="10">
    <source>
        <dbReference type="SAM" id="Phobius"/>
    </source>
</evidence>
<keyword evidence="6" id="KW-0333">Golgi apparatus</keyword>
<dbReference type="Pfam" id="PF09177">
    <property type="entry name" value="STX6_10_61_N"/>
    <property type="match status" value="1"/>
</dbReference>
<dbReference type="InterPro" id="IPR000727">
    <property type="entry name" value="T_SNARE_dom"/>
</dbReference>
<dbReference type="PROSITE" id="PS50192">
    <property type="entry name" value="T_SNARE"/>
    <property type="match status" value="1"/>
</dbReference>
<protein>
    <recommendedName>
        <fullName evidence="11">t-SNARE coiled-coil homology domain-containing protein</fullName>
    </recommendedName>
</protein>
<evidence type="ECO:0000256" key="2">
    <source>
        <dbReference type="ARBA" id="ARBA00022448"/>
    </source>
</evidence>
<evidence type="ECO:0000256" key="9">
    <source>
        <dbReference type="SAM" id="Coils"/>
    </source>
</evidence>
<keyword evidence="4" id="KW-0653">Protein transport</keyword>
<name>A0A0D3K1S0_EMIH1</name>
<evidence type="ECO:0000256" key="3">
    <source>
        <dbReference type="ARBA" id="ARBA00022692"/>
    </source>
</evidence>
<evidence type="ECO:0000256" key="4">
    <source>
        <dbReference type="ARBA" id="ARBA00022927"/>
    </source>
</evidence>
<evidence type="ECO:0000256" key="7">
    <source>
        <dbReference type="ARBA" id="ARBA00023136"/>
    </source>
</evidence>
<feature type="coiled-coil region" evidence="9">
    <location>
        <begin position="36"/>
        <end position="63"/>
    </location>
</feature>
<evidence type="ECO:0000313" key="13">
    <source>
        <dbReference type="Proteomes" id="UP000013827"/>
    </source>
</evidence>
<dbReference type="HOGENOM" id="CLU_1386467_0_0_1"/>
<keyword evidence="13" id="KW-1185">Reference proteome</keyword>
<dbReference type="CDD" id="cd15841">
    <property type="entry name" value="SNARE_Qc"/>
    <property type="match status" value="1"/>
</dbReference>
<keyword evidence="7 10" id="KW-0472">Membrane</keyword>
<reference evidence="12" key="2">
    <citation type="submission" date="2024-10" db="UniProtKB">
        <authorList>
            <consortium name="EnsemblProtists"/>
        </authorList>
    </citation>
    <scope>IDENTIFICATION</scope>
</reference>
<dbReference type="InterPro" id="IPR010989">
    <property type="entry name" value="SNARE"/>
</dbReference>
<dbReference type="InterPro" id="IPR015260">
    <property type="entry name" value="Syntaxin-6/10/61_N"/>
</dbReference>
<keyword evidence="3 10" id="KW-0812">Transmembrane</keyword>
<feature type="domain" description="T-SNARE coiled-coil homology" evidence="11">
    <location>
        <begin position="115"/>
        <end position="169"/>
    </location>
</feature>
<dbReference type="KEGG" id="ehx:EMIHUDRAFT_233601"/>
<dbReference type="STRING" id="2903.R1ESU4"/>
<dbReference type="GO" id="GO:0048193">
    <property type="term" value="P:Golgi vesicle transport"/>
    <property type="evidence" value="ECO:0007669"/>
    <property type="project" value="InterPro"/>
</dbReference>
<dbReference type="SUPFAM" id="SSF47661">
    <property type="entry name" value="t-snare proteins"/>
    <property type="match status" value="1"/>
</dbReference>
<dbReference type="OMA" id="KMAICFL"/>